<feature type="transmembrane region" description="Helical" evidence="2">
    <location>
        <begin position="298"/>
        <end position="316"/>
    </location>
</feature>
<feature type="transmembrane region" description="Helical" evidence="2">
    <location>
        <begin position="269"/>
        <end position="286"/>
    </location>
</feature>
<feature type="domain" description="SGNH" evidence="4">
    <location>
        <begin position="436"/>
        <end position="650"/>
    </location>
</feature>
<dbReference type="Pfam" id="PF01757">
    <property type="entry name" value="Acyl_transf_3"/>
    <property type="match status" value="1"/>
</dbReference>
<gene>
    <name evidence="5" type="ORF">LMG26858_01910</name>
</gene>
<dbReference type="AlphaFoldDB" id="A0A6S7DJP4"/>
<evidence type="ECO:0000256" key="2">
    <source>
        <dbReference type="SAM" id="Phobius"/>
    </source>
</evidence>
<dbReference type="InterPro" id="IPR050879">
    <property type="entry name" value="Acyltransferase_3"/>
</dbReference>
<proteinExistence type="predicted"/>
<evidence type="ECO:0000313" key="5">
    <source>
        <dbReference type="EMBL" id="CAB3854882.1"/>
    </source>
</evidence>
<dbReference type="PANTHER" id="PTHR23028">
    <property type="entry name" value="ACETYLTRANSFERASE"/>
    <property type="match status" value="1"/>
</dbReference>
<dbReference type="PANTHER" id="PTHR23028:SF53">
    <property type="entry name" value="ACYL_TRANSF_3 DOMAIN-CONTAINING PROTEIN"/>
    <property type="match status" value="1"/>
</dbReference>
<feature type="transmembrane region" description="Helical" evidence="2">
    <location>
        <begin position="336"/>
        <end position="355"/>
    </location>
</feature>
<feature type="transmembrane region" description="Helical" evidence="2">
    <location>
        <begin position="90"/>
        <end position="109"/>
    </location>
</feature>
<feature type="domain" description="Acyltransferase 3" evidence="3">
    <location>
        <begin position="24"/>
        <end position="353"/>
    </location>
</feature>
<accession>A0A6S7DJP4</accession>
<dbReference type="GO" id="GO:0009103">
    <property type="term" value="P:lipopolysaccharide biosynthetic process"/>
    <property type="evidence" value="ECO:0007669"/>
    <property type="project" value="TreeGrafter"/>
</dbReference>
<dbReference type="Proteomes" id="UP000494117">
    <property type="component" value="Unassembled WGS sequence"/>
</dbReference>
<feature type="transmembrane region" description="Helical" evidence="2">
    <location>
        <begin position="367"/>
        <end position="386"/>
    </location>
</feature>
<feature type="transmembrane region" description="Helical" evidence="2">
    <location>
        <begin position="121"/>
        <end position="140"/>
    </location>
</feature>
<evidence type="ECO:0000313" key="6">
    <source>
        <dbReference type="Proteomes" id="UP000494117"/>
    </source>
</evidence>
<dbReference type="GO" id="GO:0016747">
    <property type="term" value="F:acyltransferase activity, transferring groups other than amino-acyl groups"/>
    <property type="evidence" value="ECO:0007669"/>
    <property type="project" value="InterPro"/>
</dbReference>
<name>A0A6S7DJP4_9BURK</name>
<dbReference type="Pfam" id="PF19040">
    <property type="entry name" value="SGNH"/>
    <property type="match status" value="1"/>
</dbReference>
<dbReference type="RefSeq" id="WP_175206803.1">
    <property type="nucleotide sequence ID" value="NZ_CADILG010000010.1"/>
</dbReference>
<evidence type="ECO:0000259" key="3">
    <source>
        <dbReference type="Pfam" id="PF01757"/>
    </source>
</evidence>
<feature type="region of interest" description="Disordered" evidence="1">
    <location>
        <begin position="1"/>
        <end position="20"/>
    </location>
</feature>
<keyword evidence="6" id="KW-1185">Reference proteome</keyword>
<sequence>MTTSGETPPQAKKTHLSHPKYRPDIDGLRAIAVLSVVAFHAFPASIQGGFVGVDIFFVISGFLISSIIFGSLEKNSFSFKEFYIRRVNRIFPALTLVLVATWVFGWFSLYADEYMQVGKHVAGGAAFLSNFVLLGEVGYFDNSAETKPLLHLWSLGIEEQFYLAWPLMVWAAWKLRINGLILILLVGGVSFALNISDIQVDPVATFYSPQTRFWELLVGSLLAYLVMFKPSVFRGLRESNASVACNFVSIAGMILIIGAFALTTKNDQFPGWWAVLPTVGTALVIAAGPGAWLNKKLLSTRALVWIGLISFPLYLWHWPTLTFARIINSGVPTIEVRTAAIAVSIGLAWLTYRALEIPLRNTLSTARAPALLVSMVVVGATGYMTYSHEGISNRAVVTDALAVNDQFVATTGWKYARNETCLNRYKFEDASTLPWWFCSTNRDAPPSIVILGNSYANHLYPGIIHAVPDAVTLSIGTCDPGDSINSEVLGNPCSLDRPKRQNEFIDDVIKKSNSVKTVIISGLSWVRDDDYINAFISRISSMDKMGIKVVVFVPHLMLGYNPRACFARPFKTPDQSCEVSAEERQRLLGSFARFKTLVSEKVGSVMFFDQNDTFCSDGSCSLVIDDLPAFRDEYFHYSEYASDQVGKRFVDWAEKNGVKLM</sequence>
<protein>
    <recommendedName>
        <fullName evidence="7">O-acetyltransferase OatA</fullName>
    </recommendedName>
</protein>
<evidence type="ECO:0000256" key="1">
    <source>
        <dbReference type="SAM" id="MobiDB-lite"/>
    </source>
</evidence>
<keyword evidence="2" id="KW-1133">Transmembrane helix</keyword>
<feature type="transmembrane region" description="Helical" evidence="2">
    <location>
        <begin position="244"/>
        <end position="263"/>
    </location>
</feature>
<dbReference type="InterPro" id="IPR043968">
    <property type="entry name" value="SGNH"/>
</dbReference>
<feature type="transmembrane region" description="Helical" evidence="2">
    <location>
        <begin position="175"/>
        <end position="193"/>
    </location>
</feature>
<dbReference type="GO" id="GO:0016020">
    <property type="term" value="C:membrane"/>
    <property type="evidence" value="ECO:0007669"/>
    <property type="project" value="TreeGrafter"/>
</dbReference>
<keyword evidence="2" id="KW-0812">Transmembrane</keyword>
<feature type="transmembrane region" description="Helical" evidence="2">
    <location>
        <begin position="213"/>
        <end position="232"/>
    </location>
</feature>
<evidence type="ECO:0008006" key="7">
    <source>
        <dbReference type="Google" id="ProtNLM"/>
    </source>
</evidence>
<keyword evidence="2" id="KW-0472">Membrane</keyword>
<dbReference type="InterPro" id="IPR002656">
    <property type="entry name" value="Acyl_transf_3_dom"/>
</dbReference>
<feature type="transmembrane region" description="Helical" evidence="2">
    <location>
        <begin position="50"/>
        <end position="69"/>
    </location>
</feature>
<evidence type="ECO:0000259" key="4">
    <source>
        <dbReference type="Pfam" id="PF19040"/>
    </source>
</evidence>
<organism evidence="5 6">
    <name type="scientific">Achromobacter anxifer</name>
    <dbReference type="NCBI Taxonomy" id="1287737"/>
    <lineage>
        <taxon>Bacteria</taxon>
        <taxon>Pseudomonadati</taxon>
        <taxon>Pseudomonadota</taxon>
        <taxon>Betaproteobacteria</taxon>
        <taxon>Burkholderiales</taxon>
        <taxon>Alcaligenaceae</taxon>
        <taxon>Achromobacter</taxon>
    </lineage>
</organism>
<dbReference type="EMBL" id="CADILG010000010">
    <property type="protein sequence ID" value="CAB3854882.1"/>
    <property type="molecule type" value="Genomic_DNA"/>
</dbReference>
<reference evidence="5 6" key="1">
    <citation type="submission" date="2020-04" db="EMBL/GenBank/DDBJ databases">
        <authorList>
            <person name="De Canck E."/>
        </authorList>
    </citation>
    <scope>NUCLEOTIDE SEQUENCE [LARGE SCALE GENOMIC DNA]</scope>
    <source>
        <strain evidence="5 6">LMG 26858</strain>
    </source>
</reference>